<feature type="repeat" description="ANK" evidence="2">
    <location>
        <begin position="236"/>
        <end position="268"/>
    </location>
</feature>
<keyword evidence="5" id="KW-1185">Reference proteome</keyword>
<feature type="compositionally biased region" description="Low complexity" evidence="3">
    <location>
        <begin position="70"/>
        <end position="83"/>
    </location>
</feature>
<dbReference type="Gene3D" id="1.10.750.20">
    <property type="entry name" value="SOCS box"/>
    <property type="match status" value="1"/>
</dbReference>
<dbReference type="PRINTS" id="PR01415">
    <property type="entry name" value="ANKYRIN"/>
</dbReference>
<protein>
    <submittedName>
        <fullName evidence="6">Ankyrin repeat and SOCS box protein 8-like</fullName>
    </submittedName>
</protein>
<proteinExistence type="predicted"/>
<dbReference type="KEGG" id="emc:129327667"/>
<evidence type="ECO:0000313" key="5">
    <source>
        <dbReference type="Proteomes" id="UP001190640"/>
    </source>
</evidence>
<dbReference type="SMART" id="SM00969">
    <property type="entry name" value="SOCS_box"/>
    <property type="match status" value="1"/>
</dbReference>
<dbReference type="SUPFAM" id="SSF158235">
    <property type="entry name" value="SOCS box-like"/>
    <property type="match status" value="1"/>
</dbReference>
<name>A0AA97J7A9_EUBMA</name>
<dbReference type="PANTHER" id="PTHR24118:SF51">
    <property type="entry name" value="B-CELL LYMPHOMA 3 PROTEIN"/>
    <property type="match status" value="1"/>
</dbReference>
<dbReference type="Pfam" id="PF07525">
    <property type="entry name" value="SOCS_box"/>
    <property type="match status" value="1"/>
</dbReference>
<dbReference type="AlphaFoldDB" id="A0AA97J7A9"/>
<dbReference type="RefSeq" id="XP_054832395.1">
    <property type="nucleotide sequence ID" value="XM_054976420.1"/>
</dbReference>
<dbReference type="FunFam" id="1.10.750.20:FF:000001">
    <property type="entry name" value="Ankyrin repeat and SOCS box containing 1"/>
    <property type="match status" value="1"/>
</dbReference>
<dbReference type="CDD" id="cd03716">
    <property type="entry name" value="SOCS_ASB_like"/>
    <property type="match status" value="1"/>
</dbReference>
<comment type="pathway">
    <text evidence="1">Protein modification; protein ubiquitination.</text>
</comment>
<dbReference type="GO" id="GO:0035556">
    <property type="term" value="P:intracellular signal transduction"/>
    <property type="evidence" value="ECO:0007669"/>
    <property type="project" value="InterPro"/>
</dbReference>
<evidence type="ECO:0000256" key="2">
    <source>
        <dbReference type="PROSITE-ProRule" id="PRU00023"/>
    </source>
</evidence>
<dbReference type="PROSITE" id="PS50225">
    <property type="entry name" value="SOCS"/>
    <property type="match status" value="1"/>
</dbReference>
<gene>
    <name evidence="6" type="primary">LOC129327667</name>
</gene>
<dbReference type="Gene3D" id="1.25.40.20">
    <property type="entry name" value="Ankyrin repeat-containing domain"/>
    <property type="match status" value="1"/>
</dbReference>
<evidence type="ECO:0000256" key="1">
    <source>
        <dbReference type="ARBA" id="ARBA00004906"/>
    </source>
</evidence>
<sequence>MESLLKFSLRPSEPPFFLLFSQDQLIPQMSSAKAQAASLEAILFDLESSSRESRLNQPQQQQPVAPWLPEAPSVSPAAPARPARGTEAKRLRRRSSQGPVRAGAARRRLPQQARFWLLACPDEGLQLPASPPREALGDGCRPSPEQGGGWWPRPPGVAQAGRELVDRKDYYGKTPLYWAAYKGQRRSVELLLEHGANVNTCCKHGGTPLHAAIGLFPDCTLLLIQHGADVNLQDNWGVTPMYLAACSGQTECIRLLVQAGAYISYRNKRTGAPPKRLVSQPALISWLESCRQQPCSLKHLSRLSIRMALGHRRLQAIRDFDLPPALKQYLMFEDLTLPDKL</sequence>
<evidence type="ECO:0000256" key="3">
    <source>
        <dbReference type="SAM" id="MobiDB-lite"/>
    </source>
</evidence>
<feature type="domain" description="SOCS box" evidence="4">
    <location>
        <begin position="277"/>
        <end position="336"/>
    </location>
</feature>
<dbReference type="InterPro" id="IPR002110">
    <property type="entry name" value="Ankyrin_rpt"/>
</dbReference>
<dbReference type="PANTHER" id="PTHR24118">
    <property type="entry name" value="POTE ANKYRIN DOMAIN"/>
    <property type="match status" value="1"/>
</dbReference>
<dbReference type="GeneID" id="129327667"/>
<dbReference type="PROSITE" id="PS50297">
    <property type="entry name" value="ANK_REP_REGION"/>
    <property type="match status" value="2"/>
</dbReference>
<evidence type="ECO:0000259" key="4">
    <source>
        <dbReference type="PROSITE" id="PS50225"/>
    </source>
</evidence>
<dbReference type="PROSITE" id="PS50088">
    <property type="entry name" value="ANK_REPEAT"/>
    <property type="match status" value="2"/>
</dbReference>
<dbReference type="Pfam" id="PF12796">
    <property type="entry name" value="Ank_2"/>
    <property type="match status" value="1"/>
</dbReference>
<dbReference type="Proteomes" id="UP001190640">
    <property type="component" value="Chromosome 4"/>
</dbReference>
<accession>A0AA97J7A9</accession>
<dbReference type="InterPro" id="IPR036036">
    <property type="entry name" value="SOCS_box-like_dom_sf"/>
</dbReference>
<dbReference type="InterPro" id="IPR036770">
    <property type="entry name" value="Ankyrin_rpt-contain_sf"/>
</dbReference>
<reference evidence="6" key="1">
    <citation type="submission" date="2025-08" db="UniProtKB">
        <authorList>
            <consortium name="RefSeq"/>
        </authorList>
    </citation>
    <scope>IDENTIFICATION</scope>
    <source>
        <tissue evidence="6">Blood</tissue>
    </source>
</reference>
<feature type="repeat" description="ANK" evidence="2">
    <location>
        <begin position="171"/>
        <end position="203"/>
    </location>
</feature>
<feature type="region of interest" description="Disordered" evidence="3">
    <location>
        <begin position="128"/>
        <end position="155"/>
    </location>
</feature>
<dbReference type="InterPro" id="IPR001496">
    <property type="entry name" value="SOCS_box"/>
</dbReference>
<dbReference type="SUPFAM" id="SSF48403">
    <property type="entry name" value="Ankyrin repeat"/>
    <property type="match status" value="1"/>
</dbReference>
<organism evidence="5 6">
    <name type="scientific">Eublepharis macularius</name>
    <name type="common">Leopard gecko</name>
    <name type="synonym">Cyrtodactylus macularius</name>
    <dbReference type="NCBI Taxonomy" id="481883"/>
    <lineage>
        <taxon>Eukaryota</taxon>
        <taxon>Metazoa</taxon>
        <taxon>Chordata</taxon>
        <taxon>Craniata</taxon>
        <taxon>Vertebrata</taxon>
        <taxon>Euteleostomi</taxon>
        <taxon>Lepidosauria</taxon>
        <taxon>Squamata</taxon>
        <taxon>Bifurcata</taxon>
        <taxon>Gekkota</taxon>
        <taxon>Eublepharidae</taxon>
        <taxon>Eublepharinae</taxon>
        <taxon>Eublepharis</taxon>
    </lineage>
</organism>
<evidence type="ECO:0000313" key="6">
    <source>
        <dbReference type="RefSeq" id="XP_054832395.1"/>
    </source>
</evidence>
<feature type="region of interest" description="Disordered" evidence="3">
    <location>
        <begin position="50"/>
        <end position="106"/>
    </location>
</feature>
<keyword evidence="2" id="KW-0040">ANK repeat</keyword>
<dbReference type="SMART" id="SM00248">
    <property type="entry name" value="ANK"/>
    <property type="match status" value="3"/>
</dbReference>